<organism evidence="2 3">
    <name type="scientific">Pseudohoeflea coraliihabitans</name>
    <dbReference type="NCBI Taxonomy" id="2860393"/>
    <lineage>
        <taxon>Bacteria</taxon>
        <taxon>Pseudomonadati</taxon>
        <taxon>Pseudomonadota</taxon>
        <taxon>Alphaproteobacteria</taxon>
        <taxon>Hyphomicrobiales</taxon>
        <taxon>Rhizobiaceae</taxon>
        <taxon>Pseudohoeflea</taxon>
    </lineage>
</organism>
<protein>
    <submittedName>
        <fullName evidence="2">Uncharacterized protein</fullName>
    </submittedName>
</protein>
<dbReference type="EMBL" id="JAHWQX010000006">
    <property type="protein sequence ID" value="MBW3099202.1"/>
    <property type="molecule type" value="Genomic_DNA"/>
</dbReference>
<evidence type="ECO:0000313" key="2">
    <source>
        <dbReference type="EMBL" id="MBW3099202.1"/>
    </source>
</evidence>
<keyword evidence="1" id="KW-0812">Transmembrane</keyword>
<feature type="transmembrane region" description="Helical" evidence="1">
    <location>
        <begin position="110"/>
        <end position="129"/>
    </location>
</feature>
<dbReference type="Proteomes" id="UP001430804">
    <property type="component" value="Unassembled WGS sequence"/>
</dbReference>
<feature type="transmembrane region" description="Helical" evidence="1">
    <location>
        <begin position="57"/>
        <end position="75"/>
    </location>
</feature>
<reference evidence="2" key="1">
    <citation type="submission" date="2021-07" db="EMBL/GenBank/DDBJ databases">
        <title>Pseudohoeflea marina sp. nov. a polyhydroxyalcanoate-producing bacterium.</title>
        <authorList>
            <person name="Zheng W."/>
            <person name="Yu S."/>
            <person name="Huang Y."/>
        </authorList>
    </citation>
    <scope>NUCLEOTIDE SEQUENCE</scope>
    <source>
        <strain evidence="2">DP4N28-3</strain>
    </source>
</reference>
<feature type="transmembrane region" description="Helical" evidence="1">
    <location>
        <begin position="87"/>
        <end position="104"/>
    </location>
</feature>
<gene>
    <name evidence="2" type="ORF">KY465_18120</name>
</gene>
<comment type="caution">
    <text evidence="2">The sequence shown here is derived from an EMBL/GenBank/DDBJ whole genome shotgun (WGS) entry which is preliminary data.</text>
</comment>
<feature type="transmembrane region" description="Helical" evidence="1">
    <location>
        <begin position="20"/>
        <end position="37"/>
    </location>
</feature>
<accession>A0ABS6WTA9</accession>
<evidence type="ECO:0000256" key="1">
    <source>
        <dbReference type="SAM" id="Phobius"/>
    </source>
</evidence>
<name>A0ABS6WTA9_9HYPH</name>
<keyword evidence="1" id="KW-0472">Membrane</keyword>
<keyword evidence="1" id="KW-1133">Transmembrane helix</keyword>
<proteinExistence type="predicted"/>
<keyword evidence="3" id="KW-1185">Reference proteome</keyword>
<evidence type="ECO:0000313" key="3">
    <source>
        <dbReference type="Proteomes" id="UP001430804"/>
    </source>
</evidence>
<sequence>MLSHFTQSLRETFPSRSSEWALAVIILNWSIVLSVTPDLFNDRIGYHALLQVAGQETWALLCFIVGTGRLSVLAINGAWRRTPHLRAIGAFISCGFWFGLTLGFGQNVSWSTAMAVYPVLMMLDAYNVFRAITDAAMIDNAYAGARRRGDDS</sequence>
<dbReference type="RefSeq" id="WP_219203533.1">
    <property type="nucleotide sequence ID" value="NZ_JAHWQX010000006.1"/>
</dbReference>